<dbReference type="PANTHER" id="PTHR43134">
    <property type="entry name" value="SIGNAL RECOGNITION PARTICLE RECEPTOR SUBUNIT ALPHA"/>
    <property type="match status" value="1"/>
</dbReference>
<dbReference type="GO" id="GO:0005047">
    <property type="term" value="F:signal recognition particle binding"/>
    <property type="evidence" value="ECO:0007669"/>
    <property type="project" value="TreeGrafter"/>
</dbReference>
<dbReference type="Gene3D" id="3.40.50.300">
    <property type="entry name" value="P-loop containing nucleotide triphosphate hydrolases"/>
    <property type="match status" value="1"/>
</dbReference>
<evidence type="ECO:0000259" key="16">
    <source>
        <dbReference type="SMART" id="SM00962"/>
    </source>
</evidence>
<dbReference type="InterPro" id="IPR020006">
    <property type="entry name" value="FlhF"/>
</dbReference>
<evidence type="ECO:0000256" key="5">
    <source>
        <dbReference type="ARBA" id="ARBA00022475"/>
    </source>
</evidence>
<protein>
    <recommendedName>
        <fullName evidence="3 13">Flagellar biosynthesis protein FlhF</fullName>
    </recommendedName>
</protein>
<evidence type="ECO:0000256" key="1">
    <source>
        <dbReference type="ARBA" id="ARBA00004413"/>
    </source>
</evidence>
<dbReference type="STRING" id="200904.GCA_900168775_01585"/>
<dbReference type="CDD" id="cd17873">
    <property type="entry name" value="FlhF"/>
    <property type="match status" value="1"/>
</dbReference>
<dbReference type="InterPro" id="IPR000897">
    <property type="entry name" value="SRP54_GTPase_dom"/>
</dbReference>
<comment type="caution">
    <text evidence="17">The sequence shown here is derived from an EMBL/GenBank/DDBJ whole genome shotgun (WGS) entry which is preliminary data.</text>
</comment>
<dbReference type="GO" id="GO:0003924">
    <property type="term" value="F:GTPase activity"/>
    <property type="evidence" value="ECO:0007669"/>
    <property type="project" value="UniProtKB-UniRule"/>
</dbReference>
<keyword evidence="7" id="KW-1005">Bacterial flagellum biogenesis</keyword>
<comment type="function">
    <text evidence="12">Necessary for flagellar biosynthesis. May be involved in translocation of the flagellum.</text>
</comment>
<organism evidence="17 18">
    <name type="scientific">Paraliobacillus ryukyuensis</name>
    <dbReference type="NCBI Taxonomy" id="200904"/>
    <lineage>
        <taxon>Bacteria</taxon>
        <taxon>Bacillati</taxon>
        <taxon>Bacillota</taxon>
        <taxon>Bacilli</taxon>
        <taxon>Bacillales</taxon>
        <taxon>Bacillaceae</taxon>
        <taxon>Paraliobacillus</taxon>
    </lineage>
</organism>
<dbReference type="SUPFAM" id="SSF52540">
    <property type="entry name" value="P-loop containing nucleoside triphosphate hydrolases"/>
    <property type="match status" value="1"/>
</dbReference>
<name>A0A366EH99_9BACI</name>
<dbReference type="SMART" id="SM00962">
    <property type="entry name" value="SRP54"/>
    <property type="match status" value="1"/>
</dbReference>
<evidence type="ECO:0000313" key="18">
    <source>
        <dbReference type="Proteomes" id="UP000252254"/>
    </source>
</evidence>
<evidence type="ECO:0000256" key="12">
    <source>
        <dbReference type="ARBA" id="ARBA00025337"/>
    </source>
</evidence>
<evidence type="ECO:0000256" key="9">
    <source>
        <dbReference type="ARBA" id="ARBA00023134"/>
    </source>
</evidence>
<keyword evidence="5" id="KW-1003">Cell membrane</keyword>
<evidence type="ECO:0000256" key="2">
    <source>
        <dbReference type="ARBA" id="ARBA00008531"/>
    </source>
</evidence>
<dbReference type="SMART" id="SM00382">
    <property type="entry name" value="AAA"/>
    <property type="match status" value="1"/>
</dbReference>
<dbReference type="EMBL" id="QNRI01000001">
    <property type="protein sequence ID" value="RBP01782.1"/>
    <property type="molecule type" value="Genomic_DNA"/>
</dbReference>
<keyword evidence="18" id="KW-1185">Reference proteome</keyword>
<reference evidence="17 18" key="1">
    <citation type="submission" date="2018-06" db="EMBL/GenBank/DDBJ databases">
        <title>Genomic Encyclopedia of Type Strains, Phase IV (KMG-IV): sequencing the most valuable type-strain genomes for metagenomic binning, comparative biology and taxonomic classification.</title>
        <authorList>
            <person name="Goeker M."/>
        </authorList>
    </citation>
    <scope>NUCLEOTIDE SEQUENCE [LARGE SCALE GENOMIC DNA]</scope>
    <source>
        <strain evidence="17 18">DSM 15140</strain>
    </source>
</reference>
<gene>
    <name evidence="17" type="ORF">DES48_101526</name>
</gene>
<feature type="compositionally biased region" description="Low complexity" evidence="14">
    <location>
        <begin position="59"/>
        <end position="73"/>
    </location>
</feature>
<dbReference type="Pfam" id="PF00448">
    <property type="entry name" value="SRP54"/>
    <property type="match status" value="1"/>
</dbReference>
<dbReference type="GO" id="GO:0015031">
    <property type="term" value="P:protein transport"/>
    <property type="evidence" value="ECO:0007669"/>
    <property type="project" value="UniProtKB-KW"/>
</dbReference>
<evidence type="ECO:0000256" key="7">
    <source>
        <dbReference type="ARBA" id="ARBA00022795"/>
    </source>
</evidence>
<dbReference type="GO" id="GO:0005525">
    <property type="term" value="F:GTP binding"/>
    <property type="evidence" value="ECO:0007669"/>
    <property type="project" value="UniProtKB-UniRule"/>
</dbReference>
<evidence type="ECO:0000256" key="11">
    <source>
        <dbReference type="ARBA" id="ARBA00023225"/>
    </source>
</evidence>
<dbReference type="InterPro" id="IPR003593">
    <property type="entry name" value="AAA+_ATPase"/>
</dbReference>
<dbReference type="GO" id="GO:0006614">
    <property type="term" value="P:SRP-dependent cotranslational protein targeting to membrane"/>
    <property type="evidence" value="ECO:0007669"/>
    <property type="project" value="UniProtKB-UniRule"/>
</dbReference>
<evidence type="ECO:0000256" key="13">
    <source>
        <dbReference type="NCBIfam" id="TIGR03499"/>
    </source>
</evidence>
<dbReference type="InterPro" id="IPR027417">
    <property type="entry name" value="P-loop_NTPase"/>
</dbReference>
<dbReference type="AlphaFoldDB" id="A0A366EH99"/>
<accession>A0A366EH99</accession>
<dbReference type="GO" id="GO:0044781">
    <property type="term" value="P:bacterial-type flagellum organization"/>
    <property type="evidence" value="ECO:0007669"/>
    <property type="project" value="UniProtKB-UniRule"/>
</dbReference>
<keyword evidence="10" id="KW-0472">Membrane</keyword>
<keyword evidence="11" id="KW-1006">Bacterial flagellum protein export</keyword>
<evidence type="ECO:0000256" key="6">
    <source>
        <dbReference type="ARBA" id="ARBA00022741"/>
    </source>
</evidence>
<evidence type="ECO:0000256" key="14">
    <source>
        <dbReference type="SAM" id="MobiDB-lite"/>
    </source>
</evidence>
<dbReference type="Gene3D" id="1.20.120.1380">
    <property type="entry name" value="Flagellar FlhF biosynthesis protein, N domain"/>
    <property type="match status" value="1"/>
</dbReference>
<feature type="domain" description="AAA+ ATPase" evidence="15">
    <location>
        <begin position="186"/>
        <end position="332"/>
    </location>
</feature>
<dbReference type="InterPro" id="IPR047040">
    <property type="entry name" value="FlhF__GTPase_dom"/>
</dbReference>
<dbReference type="GO" id="GO:0005886">
    <property type="term" value="C:plasma membrane"/>
    <property type="evidence" value="ECO:0007669"/>
    <property type="project" value="UniProtKB-SubCell"/>
</dbReference>
<dbReference type="NCBIfam" id="TIGR03499">
    <property type="entry name" value="FlhF"/>
    <property type="match status" value="1"/>
</dbReference>
<keyword evidence="4" id="KW-0813">Transport</keyword>
<dbReference type="OrthoDB" id="9778554at2"/>
<feature type="domain" description="SRP54-type proteins GTP-binding" evidence="16">
    <location>
        <begin position="187"/>
        <end position="378"/>
    </location>
</feature>
<keyword evidence="6" id="KW-0547">Nucleotide-binding</keyword>
<keyword evidence="9" id="KW-0342">GTP-binding</keyword>
<keyword evidence="17" id="KW-0969">Cilium</keyword>
<keyword evidence="17" id="KW-0282">Flagellum</keyword>
<dbReference type="RefSeq" id="WP_113866588.1">
    <property type="nucleotide sequence ID" value="NZ_BAABQN010000001.1"/>
</dbReference>
<proteinExistence type="inferred from homology"/>
<evidence type="ECO:0000256" key="8">
    <source>
        <dbReference type="ARBA" id="ARBA00022927"/>
    </source>
</evidence>
<dbReference type="Proteomes" id="UP000252254">
    <property type="component" value="Unassembled WGS sequence"/>
</dbReference>
<evidence type="ECO:0000256" key="4">
    <source>
        <dbReference type="ARBA" id="ARBA00022448"/>
    </source>
</evidence>
<sequence>MKVKKYLAPTMPEVMSKVRKELGNDAVILNSKVIYTGGIFGLFKKKNIEVIAAIDPDVQSQQSKKNNQHNIQSTKNTPSLPEQITNAADESNTSHQVLLDEVRSLRKWMEKTTSQKDQASFSAAYQTVYEQLIAQEVDETLARELISHVDQQFSNEAMTLEQAKRFIQNEIKTRLDKIGCGGLTFNKKFIHLVGPTGVGKTTTIAKLAANFMLKERKRVALITTDTYRIAAIEQLKTYSKILGIPIEIAYSIEDFQKATEKLKDYDLVIVDTAGRNFRDDKYVKALGQVVDLENDIETYLVLSLTTKYSDLAAIYHQFQHVVLRKLIFTKVDETASYGAMLNIAYENDIGIAYLTTGQDVPDDIEEASSDKISKLIVEANTND</sequence>
<comment type="similarity">
    <text evidence="2">Belongs to the GTP-binding SRP family.</text>
</comment>
<evidence type="ECO:0000256" key="3">
    <source>
        <dbReference type="ARBA" id="ARBA00014919"/>
    </source>
</evidence>
<evidence type="ECO:0000313" key="17">
    <source>
        <dbReference type="EMBL" id="RBP01782.1"/>
    </source>
</evidence>
<dbReference type="FunFam" id="3.40.50.300:FF:000695">
    <property type="entry name" value="Flagellar biosynthesis regulator FlhF"/>
    <property type="match status" value="1"/>
</dbReference>
<dbReference type="PANTHER" id="PTHR43134:SF3">
    <property type="entry name" value="FLAGELLAR BIOSYNTHESIS PROTEIN FLHF"/>
    <property type="match status" value="1"/>
</dbReference>
<evidence type="ECO:0000259" key="15">
    <source>
        <dbReference type="SMART" id="SM00382"/>
    </source>
</evidence>
<feature type="region of interest" description="Disordered" evidence="14">
    <location>
        <begin position="58"/>
        <end position="81"/>
    </location>
</feature>
<keyword evidence="17" id="KW-0966">Cell projection</keyword>
<comment type="subcellular location">
    <subcellularLocation>
        <location evidence="1">Cell membrane</location>
        <topology evidence="1">Peripheral membrane protein</topology>
        <orientation evidence="1">Cytoplasmic side</orientation>
    </subcellularLocation>
</comment>
<evidence type="ECO:0000256" key="10">
    <source>
        <dbReference type="ARBA" id="ARBA00023136"/>
    </source>
</evidence>
<keyword evidence="8" id="KW-0653">Protein transport</keyword>